<evidence type="ECO:0000256" key="1">
    <source>
        <dbReference type="SAM" id="SignalP"/>
    </source>
</evidence>
<dbReference type="Gene3D" id="1.25.40.10">
    <property type="entry name" value="Tetratricopeptide repeat domain"/>
    <property type="match status" value="1"/>
</dbReference>
<comment type="caution">
    <text evidence="2">The sequence shown here is derived from an EMBL/GenBank/DDBJ whole genome shotgun (WGS) entry which is preliminary data.</text>
</comment>
<reference evidence="2 3" key="1">
    <citation type="submission" date="2018-05" db="EMBL/GenBank/DDBJ databases">
        <title>Genomic Encyclopedia of Archaeal and Bacterial Type Strains, Phase II (KMG-II): from individual species to whole genera.</title>
        <authorList>
            <person name="Goeker M."/>
        </authorList>
    </citation>
    <scope>NUCLEOTIDE SEQUENCE [LARGE SCALE GENOMIC DNA]</scope>
    <source>
        <strain evidence="2 3">DSM 22637</strain>
    </source>
</reference>
<organism evidence="2 3">
    <name type="scientific">Xanthomarina spongicola</name>
    <dbReference type="NCBI Taxonomy" id="570520"/>
    <lineage>
        <taxon>Bacteria</taxon>
        <taxon>Pseudomonadati</taxon>
        <taxon>Bacteroidota</taxon>
        <taxon>Flavobacteriia</taxon>
        <taxon>Flavobacteriales</taxon>
        <taxon>Flavobacteriaceae</taxon>
        <taxon>Xanthomarina</taxon>
    </lineage>
</organism>
<dbReference type="InterPro" id="IPR029058">
    <property type="entry name" value="AB_hydrolase_fold"/>
</dbReference>
<proteinExistence type="predicted"/>
<name>A0A316DT60_9FLAO</name>
<accession>A0A316DT60</accession>
<gene>
    <name evidence="2" type="ORF">LX78_00078</name>
</gene>
<dbReference type="EMBL" id="QGGP01000001">
    <property type="protein sequence ID" value="PWK20379.1"/>
    <property type="molecule type" value="Genomic_DNA"/>
</dbReference>
<dbReference type="InterPro" id="IPR011990">
    <property type="entry name" value="TPR-like_helical_dom_sf"/>
</dbReference>
<dbReference type="PANTHER" id="PTHR48098:SF6">
    <property type="entry name" value="FERRI-BACILLIBACTIN ESTERASE BESA"/>
    <property type="match status" value="1"/>
</dbReference>
<dbReference type="PANTHER" id="PTHR48098">
    <property type="entry name" value="ENTEROCHELIN ESTERASE-RELATED"/>
    <property type="match status" value="1"/>
</dbReference>
<keyword evidence="3" id="KW-1185">Reference proteome</keyword>
<evidence type="ECO:0008006" key="4">
    <source>
        <dbReference type="Google" id="ProtNLM"/>
    </source>
</evidence>
<dbReference type="InterPro" id="IPR000801">
    <property type="entry name" value="Esterase-like"/>
</dbReference>
<dbReference type="SUPFAM" id="SSF53474">
    <property type="entry name" value="alpha/beta-Hydrolases"/>
    <property type="match status" value="1"/>
</dbReference>
<dbReference type="Gene3D" id="3.40.50.1820">
    <property type="entry name" value="alpha/beta hydrolase"/>
    <property type="match status" value="1"/>
</dbReference>
<sequence>MKKYIYLLVFFICIQFANAQFIYEPFNSAKLSETREVKIQLPRGYDDHPDKKYPIIMVFDGDYMFEAVAGNVDYYSYWEDMPDAIVVGVNQVDTRNSDVYYSEQNSLPIESGAAFFEFIGMELIPHLENNYRTENFRVAIGHGETANFINYYLLKGDPLFKAYIAISPDLAPDMISYIPERLTKFQTKIFYYLATSDNDVTAIKASSEALNTAISGIDNKNILYNFKKLEEPSHYSLPAYVIPDALQKIFFVYQPISKKEYKDAILKLDSSPVVYLEEKYQTILDLFGIDKQILINDFKAIEAAIEKTEQFQYFEDLGKIARKQYPETMLGTFYLARFYEETGEPKKAMKTYQSAYSLKEIGGITKDLVLEKADEIKADFGY</sequence>
<dbReference type="AlphaFoldDB" id="A0A316DT60"/>
<dbReference type="OrthoDB" id="1142077at2"/>
<dbReference type="Proteomes" id="UP000245430">
    <property type="component" value="Unassembled WGS sequence"/>
</dbReference>
<dbReference type="Pfam" id="PF00756">
    <property type="entry name" value="Esterase"/>
    <property type="match status" value="1"/>
</dbReference>
<evidence type="ECO:0000313" key="2">
    <source>
        <dbReference type="EMBL" id="PWK20379.1"/>
    </source>
</evidence>
<protein>
    <recommendedName>
        <fullName evidence="4">Esterase</fullName>
    </recommendedName>
</protein>
<evidence type="ECO:0000313" key="3">
    <source>
        <dbReference type="Proteomes" id="UP000245430"/>
    </source>
</evidence>
<dbReference type="InterPro" id="IPR050583">
    <property type="entry name" value="Mycobacterial_A85_antigen"/>
</dbReference>
<dbReference type="RefSeq" id="WP_109680667.1">
    <property type="nucleotide sequence ID" value="NZ_QGGP01000001.1"/>
</dbReference>
<feature type="signal peptide" evidence="1">
    <location>
        <begin position="1"/>
        <end position="19"/>
    </location>
</feature>
<feature type="chain" id="PRO_5016240336" description="Esterase" evidence="1">
    <location>
        <begin position="20"/>
        <end position="382"/>
    </location>
</feature>
<keyword evidence="1" id="KW-0732">Signal</keyword>